<organism evidence="4">
    <name type="scientific">freshwater metagenome</name>
    <dbReference type="NCBI Taxonomy" id="449393"/>
    <lineage>
        <taxon>unclassified sequences</taxon>
        <taxon>metagenomes</taxon>
        <taxon>ecological metagenomes</taxon>
    </lineage>
</organism>
<comment type="similarity">
    <text evidence="1">Belongs to the short-chain dehydrogenases/reductases (SDR) family.</text>
</comment>
<dbReference type="Pfam" id="PF00106">
    <property type="entry name" value="adh_short"/>
    <property type="match status" value="1"/>
</dbReference>
<evidence type="ECO:0000313" key="3">
    <source>
        <dbReference type="EMBL" id="CAB4571843.1"/>
    </source>
</evidence>
<dbReference type="SUPFAM" id="SSF51735">
    <property type="entry name" value="NAD(P)-binding Rossmann-fold domains"/>
    <property type="match status" value="1"/>
</dbReference>
<dbReference type="Gene3D" id="3.40.50.720">
    <property type="entry name" value="NAD(P)-binding Rossmann-like Domain"/>
    <property type="match status" value="1"/>
</dbReference>
<dbReference type="FunFam" id="3.40.50.720:FF:000084">
    <property type="entry name" value="Short-chain dehydrogenase reductase"/>
    <property type="match status" value="1"/>
</dbReference>
<dbReference type="InterPro" id="IPR036291">
    <property type="entry name" value="NAD(P)-bd_dom_sf"/>
</dbReference>
<gene>
    <name evidence="2" type="ORF">UFOPK1603_00384</name>
    <name evidence="3" type="ORF">UFOPK1711_00559</name>
    <name evidence="4" type="ORF">UFOPK2143_00515</name>
    <name evidence="5" type="ORF">UFOPK2350_00037</name>
</gene>
<name>A0A6J6JT63_9ZZZZ</name>
<accession>A0A6J6JT63</accession>
<dbReference type="PROSITE" id="PS00061">
    <property type="entry name" value="ADH_SHORT"/>
    <property type="match status" value="1"/>
</dbReference>
<evidence type="ECO:0000313" key="4">
    <source>
        <dbReference type="EMBL" id="CAB4639598.1"/>
    </source>
</evidence>
<evidence type="ECO:0000313" key="5">
    <source>
        <dbReference type="EMBL" id="CAB4665687.1"/>
    </source>
</evidence>
<evidence type="ECO:0000313" key="2">
    <source>
        <dbReference type="EMBL" id="CAB4558626.1"/>
    </source>
</evidence>
<proteinExistence type="inferred from homology"/>
<dbReference type="EMBL" id="CAEZXE010000002">
    <property type="protein sequence ID" value="CAB4665687.1"/>
    <property type="molecule type" value="Genomic_DNA"/>
</dbReference>
<dbReference type="EMBL" id="CAEZVV010000018">
    <property type="protein sequence ID" value="CAB4639598.1"/>
    <property type="molecule type" value="Genomic_DNA"/>
</dbReference>
<protein>
    <submittedName>
        <fullName evidence="4">Unannotated protein</fullName>
    </submittedName>
</protein>
<reference evidence="4" key="1">
    <citation type="submission" date="2020-05" db="EMBL/GenBank/DDBJ databases">
        <authorList>
            <person name="Chiriac C."/>
            <person name="Salcher M."/>
            <person name="Ghai R."/>
            <person name="Kavagutti S V."/>
        </authorList>
    </citation>
    <scope>NUCLEOTIDE SEQUENCE</scope>
</reference>
<dbReference type="PRINTS" id="PR00081">
    <property type="entry name" value="GDHRDH"/>
</dbReference>
<dbReference type="GO" id="GO:0016616">
    <property type="term" value="F:oxidoreductase activity, acting on the CH-OH group of donors, NAD or NADP as acceptor"/>
    <property type="evidence" value="ECO:0007669"/>
    <property type="project" value="TreeGrafter"/>
</dbReference>
<sequence length="248" mass="25820">MEQRYVGKGVIVTGAGSGIGRGVAERFGAEGGKVACLDVNLENAQETANAIGPNAIALACDVSSWANVESVVAEVTKAFGQVDVLCNVAGIGGFDNSHDGDPAKFERMIAVNLTGTYFMCRAVLPQMVERGHGVIVNTSSTAAVMGQPWSAAYCASKGGVSALTRALATEYDVPIRICAVAPGGVETNMYTAFVPPKGADWGRMRKMSRDNVEVGKPAELASFYAYLGSDEARYVSGATLMMDGGISC</sequence>
<dbReference type="EMBL" id="CAEZTG010000022">
    <property type="protein sequence ID" value="CAB4558626.1"/>
    <property type="molecule type" value="Genomic_DNA"/>
</dbReference>
<dbReference type="PRINTS" id="PR00080">
    <property type="entry name" value="SDRFAMILY"/>
</dbReference>
<dbReference type="CDD" id="cd05233">
    <property type="entry name" value="SDR_c"/>
    <property type="match status" value="1"/>
</dbReference>
<dbReference type="EMBL" id="CAEZTR010000023">
    <property type="protein sequence ID" value="CAB4571843.1"/>
    <property type="molecule type" value="Genomic_DNA"/>
</dbReference>
<dbReference type="InterPro" id="IPR020904">
    <property type="entry name" value="Sc_DH/Rdtase_CS"/>
</dbReference>
<dbReference type="PANTHER" id="PTHR42760">
    <property type="entry name" value="SHORT-CHAIN DEHYDROGENASES/REDUCTASES FAMILY MEMBER"/>
    <property type="match status" value="1"/>
</dbReference>
<evidence type="ECO:0000256" key="1">
    <source>
        <dbReference type="ARBA" id="ARBA00006484"/>
    </source>
</evidence>
<dbReference type="InterPro" id="IPR002347">
    <property type="entry name" value="SDR_fam"/>
</dbReference>
<dbReference type="AlphaFoldDB" id="A0A6J6JT63"/>